<sequence length="109" mass="12503">MHQAEVSEHICIQQDQYQNTQEPLDKPAQLSCILSYIVLQHLDQPAPAYLLFQQHRSLVSNQLLPSSNYTRSQQSQLSDTPRSSLERSELPFCEPERLLLMQASHKLGT</sequence>
<protein>
    <submittedName>
        <fullName evidence="2">Uncharacterized protein</fullName>
    </submittedName>
</protein>
<name>A0A7C8YXR5_OPUST</name>
<organism evidence="2">
    <name type="scientific">Opuntia streptacantha</name>
    <name type="common">Prickly pear cactus</name>
    <name type="synonym">Opuntia cardona</name>
    <dbReference type="NCBI Taxonomy" id="393608"/>
    <lineage>
        <taxon>Eukaryota</taxon>
        <taxon>Viridiplantae</taxon>
        <taxon>Streptophyta</taxon>
        <taxon>Embryophyta</taxon>
        <taxon>Tracheophyta</taxon>
        <taxon>Spermatophyta</taxon>
        <taxon>Magnoliopsida</taxon>
        <taxon>eudicotyledons</taxon>
        <taxon>Gunneridae</taxon>
        <taxon>Pentapetalae</taxon>
        <taxon>Caryophyllales</taxon>
        <taxon>Cactineae</taxon>
        <taxon>Cactaceae</taxon>
        <taxon>Opuntioideae</taxon>
        <taxon>Opuntia</taxon>
    </lineage>
</organism>
<feature type="compositionally biased region" description="Polar residues" evidence="1">
    <location>
        <begin position="64"/>
        <end position="83"/>
    </location>
</feature>
<evidence type="ECO:0000256" key="1">
    <source>
        <dbReference type="SAM" id="MobiDB-lite"/>
    </source>
</evidence>
<accession>A0A7C8YXR5</accession>
<dbReference type="AlphaFoldDB" id="A0A7C8YXR5"/>
<proteinExistence type="predicted"/>
<reference evidence="2" key="2">
    <citation type="submission" date="2020-07" db="EMBL/GenBank/DDBJ databases">
        <authorList>
            <person name="Vera ALvarez R."/>
            <person name="Arias-Moreno D.M."/>
            <person name="Jimenez-Jacinto V."/>
            <person name="Jimenez-Bremont J.F."/>
            <person name="Swaminathan K."/>
            <person name="Moose S.P."/>
            <person name="Guerrero-Gonzalez M.L."/>
            <person name="Marino-Ramirez L."/>
            <person name="Landsman D."/>
            <person name="Rodriguez-Kessler M."/>
            <person name="Delgado-Sanchez P."/>
        </authorList>
    </citation>
    <scope>NUCLEOTIDE SEQUENCE</scope>
    <source>
        <tissue evidence="2">Cladode</tissue>
    </source>
</reference>
<reference evidence="2" key="1">
    <citation type="journal article" date="2013" name="J. Plant Res.">
        <title>Effect of fungi and light on seed germination of three Opuntia species from semiarid lands of central Mexico.</title>
        <authorList>
            <person name="Delgado-Sanchez P."/>
            <person name="Jimenez-Bremont J.F."/>
            <person name="Guerrero-Gonzalez Mde L."/>
            <person name="Flores J."/>
        </authorList>
    </citation>
    <scope>NUCLEOTIDE SEQUENCE</scope>
    <source>
        <tissue evidence="2">Cladode</tissue>
    </source>
</reference>
<feature type="region of interest" description="Disordered" evidence="1">
    <location>
        <begin position="64"/>
        <end position="90"/>
    </location>
</feature>
<dbReference type="EMBL" id="GISG01069046">
    <property type="protein sequence ID" value="MBA4629254.1"/>
    <property type="molecule type" value="Transcribed_RNA"/>
</dbReference>
<evidence type="ECO:0000313" key="2">
    <source>
        <dbReference type="EMBL" id="MBA4629254.1"/>
    </source>
</evidence>